<keyword evidence="1" id="KW-0472">Membrane</keyword>
<evidence type="ECO:0000256" key="1">
    <source>
        <dbReference type="SAM" id="Phobius"/>
    </source>
</evidence>
<dbReference type="InterPro" id="IPR009339">
    <property type="entry name" value="DUF998"/>
</dbReference>
<reference evidence="2 3" key="1">
    <citation type="submission" date="2012-05" db="EMBL/GenBank/DDBJ databases">
        <authorList>
            <person name="Harkins D.M."/>
            <person name="Madupu R."/>
            <person name="Durkin A.S."/>
            <person name="Torralba M."/>
            <person name="Methe B."/>
            <person name="Sutton G.G."/>
            <person name="Nelson K.E."/>
        </authorList>
    </citation>
    <scope>NUCLEOTIDE SEQUENCE [LARGE SCALE GENOMIC DNA]</scope>
    <source>
        <strain evidence="2 3">F0489</strain>
    </source>
</reference>
<proteinExistence type="predicted"/>
<dbReference type="PATRIC" id="fig|1125718.3.peg.2601"/>
<evidence type="ECO:0000313" key="3">
    <source>
        <dbReference type="Proteomes" id="UP000002941"/>
    </source>
</evidence>
<dbReference type="eggNOG" id="ENOG5032ZJ4">
    <property type="taxonomic scope" value="Bacteria"/>
</dbReference>
<dbReference type="EMBL" id="AKFT01000204">
    <property type="protein sequence ID" value="EJF37549.1"/>
    <property type="molecule type" value="Genomic_DNA"/>
</dbReference>
<keyword evidence="1" id="KW-1133">Transmembrane helix</keyword>
<feature type="transmembrane region" description="Helical" evidence="1">
    <location>
        <begin position="51"/>
        <end position="71"/>
    </location>
</feature>
<accession>J0MTE4</accession>
<feature type="transmembrane region" description="Helical" evidence="1">
    <location>
        <begin position="142"/>
        <end position="166"/>
    </location>
</feature>
<protein>
    <submittedName>
        <fullName evidence="2">PF06197 family protein</fullName>
    </submittedName>
</protein>
<dbReference type="OrthoDB" id="2221333at2"/>
<sequence length="198" mass="21246">MLTALAVLALILGVVRLVMFIALHVVPSEYNIVNHAVSDYAVGPTRKLGTAMTWTSAVFWAVLAGAVIVSPSMTEKSVAIWLLVLTVLFVALPFLPTDIEGQPATLIGRFHLVAAVAWFAISYSCMGNFVRMLQPVAPQGLVSFLVGTRWVTMVSLIALVAALVITPARKYAFGISERIFLLAVNAFYLGVSLGLALI</sequence>
<dbReference type="RefSeq" id="WP_008733416.1">
    <property type="nucleotide sequence ID" value="NZ_AKFT01000204.1"/>
</dbReference>
<comment type="caution">
    <text evidence="2">The sequence shown here is derived from an EMBL/GenBank/DDBJ whole genome shotgun (WGS) entry which is preliminary data.</text>
</comment>
<feature type="transmembrane region" description="Helical" evidence="1">
    <location>
        <begin position="78"/>
        <end position="95"/>
    </location>
</feature>
<keyword evidence="3" id="KW-1185">Reference proteome</keyword>
<keyword evidence="1" id="KW-0812">Transmembrane</keyword>
<dbReference type="Proteomes" id="UP000002941">
    <property type="component" value="Unassembled WGS sequence"/>
</dbReference>
<organism evidence="2 3">
    <name type="scientific">Actinomyces massiliensis F0489</name>
    <dbReference type="NCBI Taxonomy" id="1125718"/>
    <lineage>
        <taxon>Bacteria</taxon>
        <taxon>Bacillati</taxon>
        <taxon>Actinomycetota</taxon>
        <taxon>Actinomycetes</taxon>
        <taxon>Actinomycetales</taxon>
        <taxon>Actinomycetaceae</taxon>
        <taxon>Actinomyces</taxon>
    </lineage>
</organism>
<feature type="transmembrane region" description="Helical" evidence="1">
    <location>
        <begin position="178"/>
        <end position="197"/>
    </location>
</feature>
<gene>
    <name evidence="2" type="ORF">HMPREF1318_2557</name>
</gene>
<dbReference type="Pfam" id="PF06197">
    <property type="entry name" value="DUF998"/>
    <property type="match status" value="1"/>
</dbReference>
<name>J0MTE4_9ACTO</name>
<feature type="transmembrane region" description="Helical" evidence="1">
    <location>
        <begin position="107"/>
        <end position="130"/>
    </location>
</feature>
<evidence type="ECO:0000313" key="2">
    <source>
        <dbReference type="EMBL" id="EJF37549.1"/>
    </source>
</evidence>
<dbReference type="AlphaFoldDB" id="J0MTE4"/>